<accession>A0A9E7KAM8</accession>
<feature type="compositionally biased region" description="Low complexity" evidence="1">
    <location>
        <begin position="8"/>
        <end position="22"/>
    </location>
</feature>
<protein>
    <submittedName>
        <fullName evidence="2">Uncharacterized protein</fullName>
    </submittedName>
</protein>
<dbReference type="InterPro" id="IPR013083">
    <property type="entry name" value="Znf_RING/FYVE/PHD"/>
</dbReference>
<evidence type="ECO:0000313" key="2">
    <source>
        <dbReference type="EMBL" id="URE08990.1"/>
    </source>
</evidence>
<dbReference type="Gene3D" id="3.30.40.10">
    <property type="entry name" value="Zinc/RING finger domain, C3HC4 (zinc finger)"/>
    <property type="match status" value="1"/>
</dbReference>
<dbReference type="OrthoDB" id="10440988at2759"/>
<sequence>MNGKVIAGSSSKSSSTSRGYGRSFKEQPNQKTFRGSAVAETSSKQDEIDKLTNIECLKNLNSDDSQRGKEHLEYTATIIGPLETEDTTESTISDSVWKPHRQINGNFGSGKQDPSSWSFMRCPNMAYTYSSHPAKPVSQRLSSGAEGCGLNRLSCTSISDVLSSGASSSDFTHHGRVDTVRKRPSEGESSTSRCKSAGASSTGRYVVSMLTGSGSSSSSMSKVTHQPVSRRTRNQPTTRDGSVSVRTGRASTGESQRRLSTQTDYNILPLDEPIMIPQFQRNHFSLAQAPPESSSSSSHALCNSYGRPGSSSQTSRSRSTSQPENNSTQMVFGSSGDGYHHFNAEGIAEALLALEHFEQDEELTYEQLSVLETSLFFCGLSFHDQHRALRMDIDNMSYEELLALEEKIGTVSTALSEEQLSKCLKRNLYEPTYQATGIAVCGDENMKCSICQSKIDFDVAQWFDEIASVLPMPTVPVCGVCCMCDEMNNAELRLVKKAECMFLKVFTFGFQSGGICVEKIEMALCAFNKKALKPNAYALDLDNMKLDFNWEDVTCSICLDFPHNGVLLLCSSYDKGCRPFMCDTGKNHANCLERFVSAYGVPAVVEVTAAANGVYMVCIQETSSSPTSQPTCPLCRGNVTGWLIIDEARANLNMMKRCCEERHCTYVGNFSELQKHAQLKHPFSYPSKIDPAHKLNWEHFQQSSEIIDVLSTIHAEAPHAVVMGDYVIEYDDSEFHDEYENFHRNRSKWWTSCISCKLFSNFRGSRNQRGSRRGSRSSHRSNSDGFYVGEGSSRSVEIREYRFAEADDELAQIGADAGVGAATSLVIPSHYRWDYY</sequence>
<dbReference type="EMBL" id="CP097508">
    <property type="protein sequence ID" value="URE08990.1"/>
    <property type="molecule type" value="Genomic_DNA"/>
</dbReference>
<feature type="compositionally biased region" description="Basic residues" evidence="1">
    <location>
        <begin position="769"/>
        <end position="779"/>
    </location>
</feature>
<dbReference type="PANTHER" id="PTHR31197">
    <property type="entry name" value="OS01G0612600 PROTEIN"/>
    <property type="match status" value="1"/>
</dbReference>
<feature type="region of interest" description="Disordered" evidence="1">
    <location>
        <begin position="1"/>
        <end position="45"/>
    </location>
</feature>
<name>A0A9E7KAM8_9LILI</name>
<feature type="compositionally biased region" description="Polar residues" evidence="1">
    <location>
        <begin position="234"/>
        <end position="263"/>
    </location>
</feature>
<feature type="compositionally biased region" description="Polar residues" evidence="1">
    <location>
        <begin position="323"/>
        <end position="332"/>
    </location>
</feature>
<dbReference type="PANTHER" id="PTHR31197:SF4">
    <property type="entry name" value="OS02G0150900 PROTEIN"/>
    <property type="match status" value="1"/>
</dbReference>
<feature type="compositionally biased region" description="Low complexity" evidence="1">
    <location>
        <begin position="310"/>
        <end position="322"/>
    </location>
</feature>
<reference evidence="2" key="1">
    <citation type="submission" date="2022-05" db="EMBL/GenBank/DDBJ databases">
        <title>The Musa troglodytarum L. genome provides insights into the mechanism of non-climacteric behaviour and enrichment of carotenoids.</title>
        <authorList>
            <person name="Wang J."/>
        </authorList>
    </citation>
    <scope>NUCLEOTIDE SEQUENCE</scope>
    <source>
        <tissue evidence="2">Leaf</tissue>
    </source>
</reference>
<dbReference type="Pfam" id="PF07800">
    <property type="entry name" value="DUF1644"/>
    <property type="match status" value="1"/>
</dbReference>
<dbReference type="InterPro" id="IPR012866">
    <property type="entry name" value="DUF1644"/>
</dbReference>
<feature type="region of interest" description="Disordered" evidence="1">
    <location>
        <begin position="165"/>
        <end position="263"/>
    </location>
</feature>
<feature type="region of interest" description="Disordered" evidence="1">
    <location>
        <begin position="764"/>
        <end position="790"/>
    </location>
</feature>
<feature type="compositionally biased region" description="Polar residues" evidence="1">
    <location>
        <begin position="187"/>
        <end position="203"/>
    </location>
</feature>
<gene>
    <name evidence="2" type="ORF">MUK42_22763</name>
</gene>
<evidence type="ECO:0000313" key="3">
    <source>
        <dbReference type="Proteomes" id="UP001055439"/>
    </source>
</evidence>
<organism evidence="2 3">
    <name type="scientific">Musa troglodytarum</name>
    <name type="common">fe'i banana</name>
    <dbReference type="NCBI Taxonomy" id="320322"/>
    <lineage>
        <taxon>Eukaryota</taxon>
        <taxon>Viridiplantae</taxon>
        <taxon>Streptophyta</taxon>
        <taxon>Embryophyta</taxon>
        <taxon>Tracheophyta</taxon>
        <taxon>Spermatophyta</taxon>
        <taxon>Magnoliopsida</taxon>
        <taxon>Liliopsida</taxon>
        <taxon>Zingiberales</taxon>
        <taxon>Musaceae</taxon>
        <taxon>Musa</taxon>
    </lineage>
</organism>
<keyword evidence="3" id="KW-1185">Reference proteome</keyword>
<feature type="compositionally biased region" description="Basic and acidic residues" evidence="1">
    <location>
        <begin position="171"/>
        <end position="186"/>
    </location>
</feature>
<proteinExistence type="predicted"/>
<evidence type="ECO:0000256" key="1">
    <source>
        <dbReference type="SAM" id="MobiDB-lite"/>
    </source>
</evidence>
<dbReference type="AlphaFoldDB" id="A0A9E7KAM8"/>
<feature type="compositionally biased region" description="Low complexity" evidence="1">
    <location>
        <begin position="208"/>
        <end position="221"/>
    </location>
</feature>
<feature type="region of interest" description="Disordered" evidence="1">
    <location>
        <begin position="287"/>
        <end position="334"/>
    </location>
</feature>
<dbReference type="Proteomes" id="UP001055439">
    <property type="component" value="Chromosome 6"/>
</dbReference>